<dbReference type="AlphaFoldDB" id="A0AA90SMT5"/>
<evidence type="ECO:0000313" key="3">
    <source>
        <dbReference type="EMBL" id="MDP0589201.1"/>
    </source>
</evidence>
<reference evidence="3 4" key="1">
    <citation type="journal article" date="2023" name="bioRxiv">
        <title>An intranuclear bacterial parasite of deep-sea mussels expresses apoptosis inhibitors acquired from its host.</title>
        <authorList>
            <person name="Gonzalez Porras M.A."/>
            <person name="Assie A."/>
            <person name="Tietjen M."/>
            <person name="Violette M."/>
            <person name="Kleiner M."/>
            <person name="Gruber-Vodicka H."/>
            <person name="Dubilier N."/>
            <person name="Leisch N."/>
        </authorList>
    </citation>
    <scope>NUCLEOTIDE SEQUENCE [LARGE SCALE GENOMIC DNA]</scope>
    <source>
        <strain evidence="3">IAP13</strain>
    </source>
</reference>
<keyword evidence="2" id="KW-0472">Membrane</keyword>
<accession>A0AA90SMT5</accession>
<organism evidence="3 4">
    <name type="scientific">Candidatus Endonucleibacter bathymodioli</name>
    <dbReference type="NCBI Taxonomy" id="539814"/>
    <lineage>
        <taxon>Bacteria</taxon>
        <taxon>Pseudomonadati</taxon>
        <taxon>Pseudomonadota</taxon>
        <taxon>Gammaproteobacteria</taxon>
        <taxon>Oceanospirillales</taxon>
        <taxon>Endozoicomonadaceae</taxon>
        <taxon>Candidatus Endonucleibacter</taxon>
    </lineage>
</organism>
<dbReference type="EMBL" id="JASXSV010000011">
    <property type="protein sequence ID" value="MDP0589201.1"/>
    <property type="molecule type" value="Genomic_DNA"/>
</dbReference>
<evidence type="ECO:0000313" key="4">
    <source>
        <dbReference type="Proteomes" id="UP001178148"/>
    </source>
</evidence>
<keyword evidence="2" id="KW-1133">Transmembrane helix</keyword>
<dbReference type="Proteomes" id="UP001178148">
    <property type="component" value="Unassembled WGS sequence"/>
</dbReference>
<evidence type="ECO:0000256" key="1">
    <source>
        <dbReference type="ARBA" id="ARBA00022729"/>
    </source>
</evidence>
<keyword evidence="2" id="KW-0812">Transmembrane</keyword>
<dbReference type="Gene3D" id="3.40.50.1000">
    <property type="entry name" value="HAD superfamily/HAD-like"/>
    <property type="match status" value="1"/>
</dbReference>
<name>A0AA90SMT5_9GAMM</name>
<dbReference type="InterPro" id="IPR022565">
    <property type="entry name" value="DUF2608"/>
</dbReference>
<sequence length="297" mass="33762">MDNNLTIFCRITKLFLLFIVIGFGAYSDETNASPKSEIIEINNINDVLEHATHGTMVLFDIDNTLLEPIQTLGSDQWFRWRLQQLKEQGHVHSIALEMALQDWTPIVTATQVKAVESTAPTCIKALQNDNAIIMGITTRASCLSHATYEQLKSINIQLHQTAPHSTQDVIFLNPLEVIYENGVLFTNGTNKGDAFFKFLALIKQQHPAAVLFINDKRSHLEEIQRACADKGVPFIGLRYGYLDKKVRALQEDIAEYQFQTFQTFQHCEHSQYFSRFLPDDEARKAIELRASHSIPPL</sequence>
<evidence type="ECO:0000256" key="2">
    <source>
        <dbReference type="SAM" id="Phobius"/>
    </source>
</evidence>
<protein>
    <submittedName>
        <fullName evidence="3">DUF2608 domain-containing protein</fullName>
    </submittedName>
</protein>
<dbReference type="Pfam" id="PF11019">
    <property type="entry name" value="DUF2608"/>
    <property type="match status" value="1"/>
</dbReference>
<comment type="caution">
    <text evidence="3">The sequence shown here is derived from an EMBL/GenBank/DDBJ whole genome shotgun (WGS) entry which is preliminary data.</text>
</comment>
<keyword evidence="1" id="KW-0732">Signal</keyword>
<keyword evidence="4" id="KW-1185">Reference proteome</keyword>
<proteinExistence type="predicted"/>
<gene>
    <name evidence="3" type="ORF">QS748_08420</name>
</gene>
<dbReference type="InterPro" id="IPR023214">
    <property type="entry name" value="HAD_sf"/>
</dbReference>
<feature type="transmembrane region" description="Helical" evidence="2">
    <location>
        <begin position="7"/>
        <end position="26"/>
    </location>
</feature>